<reference evidence="3 4" key="1">
    <citation type="journal article" date="2021" name="Nat. Plants">
        <title>The Taxus genome provides insights into paclitaxel biosynthesis.</title>
        <authorList>
            <person name="Xiong X."/>
            <person name="Gou J."/>
            <person name="Liao Q."/>
            <person name="Li Y."/>
            <person name="Zhou Q."/>
            <person name="Bi G."/>
            <person name="Li C."/>
            <person name="Du R."/>
            <person name="Wang X."/>
            <person name="Sun T."/>
            <person name="Guo L."/>
            <person name="Liang H."/>
            <person name="Lu P."/>
            <person name="Wu Y."/>
            <person name="Zhang Z."/>
            <person name="Ro D.K."/>
            <person name="Shang Y."/>
            <person name="Huang S."/>
            <person name="Yan J."/>
        </authorList>
    </citation>
    <scope>NUCLEOTIDE SEQUENCE [LARGE SCALE GENOMIC DNA]</scope>
    <source>
        <strain evidence="3">Ta-2019</strain>
    </source>
</reference>
<name>A0AA38G8B7_TAXCH</name>
<dbReference type="AlphaFoldDB" id="A0AA38G8B7"/>
<feature type="non-terminal residue" evidence="3">
    <location>
        <position position="508"/>
    </location>
</feature>
<dbReference type="OMA" id="LETCKNH"/>
<dbReference type="InterPro" id="IPR000300">
    <property type="entry name" value="IPPc"/>
</dbReference>
<dbReference type="InterPro" id="IPR000008">
    <property type="entry name" value="C2_dom"/>
</dbReference>
<dbReference type="InterPro" id="IPR035892">
    <property type="entry name" value="C2_domain_sf"/>
</dbReference>
<dbReference type="PANTHER" id="PTHR11200:SF291">
    <property type="entry name" value="INOSITOL 5-PHOSPHATASE"/>
    <property type="match status" value="1"/>
</dbReference>
<dbReference type="SUPFAM" id="SSF49562">
    <property type="entry name" value="C2 domain (Calcium/lipid-binding domain, CaLB)"/>
    <property type="match status" value="2"/>
</dbReference>
<organism evidence="3 4">
    <name type="scientific">Taxus chinensis</name>
    <name type="common">Chinese yew</name>
    <name type="synonym">Taxus wallichiana var. chinensis</name>
    <dbReference type="NCBI Taxonomy" id="29808"/>
    <lineage>
        <taxon>Eukaryota</taxon>
        <taxon>Viridiplantae</taxon>
        <taxon>Streptophyta</taxon>
        <taxon>Embryophyta</taxon>
        <taxon>Tracheophyta</taxon>
        <taxon>Spermatophyta</taxon>
        <taxon>Pinopsida</taxon>
        <taxon>Pinidae</taxon>
        <taxon>Conifers II</taxon>
        <taxon>Cupressales</taxon>
        <taxon>Taxaceae</taxon>
        <taxon>Taxus</taxon>
    </lineage>
</organism>
<dbReference type="EMBL" id="JAHRHJ020000004">
    <property type="protein sequence ID" value="KAH9318654.1"/>
    <property type="molecule type" value="Genomic_DNA"/>
</dbReference>
<gene>
    <name evidence="3" type="ORF">KI387_020423</name>
</gene>
<feature type="domain" description="C2" evidence="2">
    <location>
        <begin position="402"/>
        <end position="508"/>
    </location>
</feature>
<keyword evidence="4" id="KW-1185">Reference proteome</keyword>
<dbReference type="Pfam" id="PF00168">
    <property type="entry name" value="C2"/>
    <property type="match status" value="2"/>
</dbReference>
<comment type="similarity">
    <text evidence="1">Belongs to the inositol polyphosphate 5-phosphatase family.</text>
</comment>
<evidence type="ECO:0000259" key="2">
    <source>
        <dbReference type="PROSITE" id="PS50004"/>
    </source>
</evidence>
<dbReference type="PROSITE" id="PS50004">
    <property type="entry name" value="C2"/>
    <property type="match status" value="1"/>
</dbReference>
<accession>A0AA38G8B7</accession>
<evidence type="ECO:0000313" key="4">
    <source>
        <dbReference type="Proteomes" id="UP000824469"/>
    </source>
</evidence>
<dbReference type="InterPro" id="IPR036691">
    <property type="entry name" value="Endo/exonu/phosph_ase_sf"/>
</dbReference>
<proteinExistence type="inferred from homology"/>
<dbReference type="InterPro" id="IPR046985">
    <property type="entry name" value="IP5"/>
</dbReference>
<evidence type="ECO:0000313" key="3">
    <source>
        <dbReference type="EMBL" id="KAH9318654.1"/>
    </source>
</evidence>
<protein>
    <recommendedName>
        <fullName evidence="2">C2 domain-containing protein</fullName>
    </recommendedName>
</protein>
<dbReference type="Gene3D" id="3.60.10.10">
    <property type="entry name" value="Endonuclease/exonuclease/phosphatase"/>
    <property type="match status" value="1"/>
</dbReference>
<dbReference type="SMART" id="SM00128">
    <property type="entry name" value="IPPc"/>
    <property type="match status" value="1"/>
</dbReference>
<dbReference type="GO" id="GO:0004439">
    <property type="term" value="F:phosphatidylinositol-4,5-bisphosphate 5-phosphatase activity"/>
    <property type="evidence" value="ECO:0007669"/>
    <property type="project" value="TreeGrafter"/>
</dbReference>
<feature type="non-terminal residue" evidence="3">
    <location>
        <position position="1"/>
    </location>
</feature>
<dbReference type="CDD" id="cd00030">
    <property type="entry name" value="C2"/>
    <property type="match status" value="1"/>
</dbReference>
<sequence length="508" mass="58224">IKNIVERDEVLKVNQNFSFEVRDPKSAVLLIQFYGKGVLGLEDCIGTCKNMPVENLLEQTDGADKVLEAQWYELYSKDGRKKRSGKILMHILVGTAEAEQRMRAFVGTWNVGNSCPPVDLSAWLPTDARYEIVAIGTQECDYQPRPPFTECGMDWLETCKNHVGSRYRIVHFISRGQMRLVVFVRDDAEKAVCNVDCGSEATGVGHVMANKGGVCISFKFWDTGICFVNSHFAAHDGQCETRNGNYREIVGELRVGFQSMDLLNQFHHVFWMGDLNYRLDFAETEERTMTPQRRFWHAQVKQIVDGQVKQLLKYDELLREKSASRVLHGFKEGDINFPPTFKMQKESTNIYSQKRMPAWCDRVLWRSFEGYDVKLLSYTYCPAVSTSDHKPVSATFALTAHSLPPSNFGNPIDDDNRRWHIRFTSLRANKLRASDINGSSDPYILFTGLNLIQDFKSKVKHQTLDPVWNPHQDLPTIVLSTIPLQRLEKEYLMIQVLDYDYTSADDTL</sequence>
<dbReference type="Proteomes" id="UP000824469">
    <property type="component" value="Unassembled WGS sequence"/>
</dbReference>
<dbReference type="PANTHER" id="PTHR11200">
    <property type="entry name" value="INOSITOL 5-PHOSPHATASE"/>
    <property type="match status" value="1"/>
</dbReference>
<comment type="caution">
    <text evidence="3">The sequence shown here is derived from an EMBL/GenBank/DDBJ whole genome shotgun (WGS) entry which is preliminary data.</text>
</comment>
<dbReference type="Pfam" id="PF22669">
    <property type="entry name" value="Exo_endo_phos2"/>
    <property type="match status" value="1"/>
</dbReference>
<dbReference type="Gene3D" id="2.60.40.150">
    <property type="entry name" value="C2 domain"/>
    <property type="match status" value="2"/>
</dbReference>
<dbReference type="SUPFAM" id="SSF56219">
    <property type="entry name" value="DNase I-like"/>
    <property type="match status" value="1"/>
</dbReference>
<evidence type="ECO:0000256" key="1">
    <source>
        <dbReference type="ARBA" id="ARBA00010768"/>
    </source>
</evidence>
<dbReference type="GO" id="GO:0046856">
    <property type="term" value="P:phosphatidylinositol dephosphorylation"/>
    <property type="evidence" value="ECO:0007669"/>
    <property type="project" value="InterPro"/>
</dbReference>